<gene>
    <name evidence="2" type="primary">cctR</name>
    <name evidence="2" type="ORF">LAWI1_G006161</name>
</gene>
<organism evidence="2 3">
    <name type="scientific">Lachnellula willkommii</name>
    <dbReference type="NCBI Taxonomy" id="215461"/>
    <lineage>
        <taxon>Eukaryota</taxon>
        <taxon>Fungi</taxon>
        <taxon>Dikarya</taxon>
        <taxon>Ascomycota</taxon>
        <taxon>Pezizomycotina</taxon>
        <taxon>Leotiomycetes</taxon>
        <taxon>Helotiales</taxon>
        <taxon>Lachnaceae</taxon>
        <taxon>Lachnellula</taxon>
    </lineage>
</organism>
<dbReference type="PANTHER" id="PTHR33365:SF6">
    <property type="entry name" value="OXIDASE USTYA"/>
    <property type="match status" value="1"/>
</dbReference>
<evidence type="ECO:0000256" key="1">
    <source>
        <dbReference type="ARBA" id="ARBA00035112"/>
    </source>
</evidence>
<dbReference type="EMBL" id="QGML01001967">
    <property type="protein sequence ID" value="TVY88064.1"/>
    <property type="molecule type" value="Genomic_DNA"/>
</dbReference>
<dbReference type="InterPro" id="IPR021765">
    <property type="entry name" value="UstYa-like"/>
</dbReference>
<dbReference type="Proteomes" id="UP000315522">
    <property type="component" value="Unassembled WGS sequence"/>
</dbReference>
<proteinExistence type="inferred from homology"/>
<protein>
    <submittedName>
        <fullName evidence="2">Cyclochlorotine biosynthesis protein R</fullName>
    </submittedName>
</protein>
<evidence type="ECO:0000313" key="2">
    <source>
        <dbReference type="EMBL" id="TVY88064.1"/>
    </source>
</evidence>
<name>A0A559M527_9HELO</name>
<comment type="similarity">
    <text evidence="1">Belongs to the ustYa family.</text>
</comment>
<comment type="caution">
    <text evidence="2">The sequence shown here is derived from an EMBL/GenBank/DDBJ whole genome shotgun (WGS) entry which is preliminary data.</text>
</comment>
<accession>A0A559M527</accession>
<dbReference type="GO" id="GO:0043386">
    <property type="term" value="P:mycotoxin biosynthetic process"/>
    <property type="evidence" value="ECO:0007669"/>
    <property type="project" value="InterPro"/>
</dbReference>
<dbReference type="Pfam" id="PF11807">
    <property type="entry name" value="UstYa"/>
    <property type="match status" value="1"/>
</dbReference>
<keyword evidence="3" id="KW-1185">Reference proteome</keyword>
<reference evidence="2 3" key="1">
    <citation type="submission" date="2018-05" db="EMBL/GenBank/DDBJ databases">
        <title>Genome sequencing and assembly of the regulated plant pathogen Lachnellula willkommii and related sister species for the development of diagnostic species identification markers.</title>
        <authorList>
            <person name="Giroux E."/>
            <person name="Bilodeau G."/>
        </authorList>
    </citation>
    <scope>NUCLEOTIDE SEQUENCE [LARGE SCALE GENOMIC DNA]</scope>
    <source>
        <strain evidence="2 3">CBS 172.35</strain>
    </source>
</reference>
<dbReference type="AlphaFoldDB" id="A0A559M527"/>
<dbReference type="PANTHER" id="PTHR33365">
    <property type="entry name" value="YALI0B05434P"/>
    <property type="match status" value="1"/>
</dbReference>
<evidence type="ECO:0000313" key="3">
    <source>
        <dbReference type="Proteomes" id="UP000315522"/>
    </source>
</evidence>
<sequence length="268" mass="30174">MAESVPFLNSVNNERVWDAGKEDYPTRSRPTHWLARNWKHITLLISITSTLVLSLSQVHNSYVHVAEVSKFNCKTSILSPEIDIQRWIPNRWVSDYSSADASGMAEVDRNWDAIRAAHGIVAVDHQWAAEKGLPLAESLPSDNAKGVYTLEAYHSLHCLVVIRRTMFQLAQGEPLEVPFGHSTHCIDAVRQSIMCNADDTLLYKRYNVSDGDGQMRKCRNWGALRDWAAKHSACYSDSEAAIAEEDRDGCDVRSSFGDGVIVRDWPEE</sequence>